<dbReference type="InterPro" id="IPR036188">
    <property type="entry name" value="FAD/NAD-bd_sf"/>
</dbReference>
<dbReference type="Pfam" id="PF01494">
    <property type="entry name" value="FAD_binding_3"/>
    <property type="match status" value="1"/>
</dbReference>
<organism evidence="7 8">
    <name type="scientific">Sporothrix bragantina</name>
    <dbReference type="NCBI Taxonomy" id="671064"/>
    <lineage>
        <taxon>Eukaryota</taxon>
        <taxon>Fungi</taxon>
        <taxon>Dikarya</taxon>
        <taxon>Ascomycota</taxon>
        <taxon>Pezizomycotina</taxon>
        <taxon>Sordariomycetes</taxon>
        <taxon>Sordariomycetidae</taxon>
        <taxon>Ophiostomatales</taxon>
        <taxon>Ophiostomataceae</taxon>
        <taxon>Sporothrix</taxon>
    </lineage>
</organism>
<keyword evidence="4" id="KW-0560">Oxidoreductase</keyword>
<evidence type="ECO:0000256" key="1">
    <source>
        <dbReference type="ARBA" id="ARBA00007992"/>
    </source>
</evidence>
<dbReference type="SUPFAM" id="SSF54373">
    <property type="entry name" value="FAD-linked reductases, C-terminal domain"/>
    <property type="match status" value="1"/>
</dbReference>
<evidence type="ECO:0000256" key="5">
    <source>
        <dbReference type="ARBA" id="ARBA00023033"/>
    </source>
</evidence>
<dbReference type="PRINTS" id="PR00420">
    <property type="entry name" value="RNGMNOXGNASE"/>
</dbReference>
<keyword evidence="5" id="KW-0503">Monooxygenase</keyword>
<keyword evidence="3" id="KW-0274">FAD</keyword>
<dbReference type="PANTHER" id="PTHR13789:SF314">
    <property type="entry name" value="FAD-BINDING DOMAIN-CONTAINING PROTEIN"/>
    <property type="match status" value="1"/>
</dbReference>
<comment type="caution">
    <text evidence="7">The sequence shown here is derived from an EMBL/GenBank/DDBJ whole genome shotgun (WGS) entry which is preliminary data.</text>
</comment>
<reference evidence="7 8" key="1">
    <citation type="submission" date="2024-01" db="EMBL/GenBank/DDBJ databases">
        <authorList>
            <person name="Allen C."/>
            <person name="Tagirdzhanova G."/>
        </authorList>
    </citation>
    <scope>NUCLEOTIDE SEQUENCE [LARGE SCALE GENOMIC DNA]</scope>
</reference>
<evidence type="ECO:0000256" key="3">
    <source>
        <dbReference type="ARBA" id="ARBA00022827"/>
    </source>
</evidence>
<gene>
    <name evidence="7" type="ORF">SBRCBS47491_004545</name>
</gene>
<dbReference type="SUPFAM" id="SSF51905">
    <property type="entry name" value="FAD/NAD(P)-binding domain"/>
    <property type="match status" value="1"/>
</dbReference>
<evidence type="ECO:0000259" key="6">
    <source>
        <dbReference type="Pfam" id="PF01494"/>
    </source>
</evidence>
<evidence type="ECO:0000313" key="7">
    <source>
        <dbReference type="EMBL" id="CAK7221497.1"/>
    </source>
</evidence>
<name>A0ABP0BPB6_9PEZI</name>
<dbReference type="InterPro" id="IPR002938">
    <property type="entry name" value="FAD-bd"/>
</dbReference>
<keyword evidence="8" id="KW-1185">Reference proteome</keyword>
<dbReference type="EMBL" id="CAWUHC010000035">
    <property type="protein sequence ID" value="CAK7221497.1"/>
    <property type="molecule type" value="Genomic_DNA"/>
</dbReference>
<protein>
    <recommendedName>
        <fullName evidence="6">FAD-binding domain-containing protein</fullName>
    </recommendedName>
</protein>
<dbReference type="Gene3D" id="3.50.50.60">
    <property type="entry name" value="FAD/NAD(P)-binding domain"/>
    <property type="match status" value="1"/>
</dbReference>
<sequence length="418" mass="46344">MPLNVTIIGGGLAGLLAARVLREKHNVTILERWSSGGHEVGAAINLGPNGAKIAESFGFRADRCRSIVAKRVMHLNKDGSVINTVEMNDLRKTYGADWYFQHRSDLWNEFFLLATDPSESLGIGGNPTTCIWDAQAVDVDVDSGDVRLSDGRTIKSDLVIGADGIRSIVRPLVVGDEAFRLARPSGTSAFRFTIPREKVAEVDPSFPLLDQSQPAALYMQSSMDAIERQVVMYPCRNFELLNIGCIVPDSILKLETTESWFSRGCKEDLLRCYHDFDEKTLKILSLAEDIKIWQLRDQDPLPTYVSGRTILIGDAAHAMTPHQGQGGNQAIEDAEAFSLFNVSADTIVRDAVPGILEQINRVRQPRASRIQQITRESQRQKSSTERFHTMNYNYTYPGVVECLARLDAGQPLIPVPVS</sequence>
<feature type="domain" description="FAD-binding" evidence="6">
    <location>
        <begin position="145"/>
        <end position="372"/>
    </location>
</feature>
<keyword evidence="2" id="KW-0285">Flavoprotein</keyword>
<evidence type="ECO:0000313" key="8">
    <source>
        <dbReference type="Proteomes" id="UP001642406"/>
    </source>
</evidence>
<dbReference type="PANTHER" id="PTHR13789">
    <property type="entry name" value="MONOOXYGENASE"/>
    <property type="match status" value="1"/>
</dbReference>
<dbReference type="Proteomes" id="UP001642406">
    <property type="component" value="Unassembled WGS sequence"/>
</dbReference>
<evidence type="ECO:0000256" key="4">
    <source>
        <dbReference type="ARBA" id="ARBA00023002"/>
    </source>
</evidence>
<accession>A0ABP0BPB6</accession>
<dbReference type="InterPro" id="IPR050493">
    <property type="entry name" value="FAD-dep_Monooxygenase_BioMet"/>
</dbReference>
<proteinExistence type="inferred from homology"/>
<comment type="similarity">
    <text evidence="1">Belongs to the paxM FAD-dependent monooxygenase family.</text>
</comment>
<evidence type="ECO:0000256" key="2">
    <source>
        <dbReference type="ARBA" id="ARBA00022630"/>
    </source>
</evidence>